<comment type="caution">
    <text evidence="1">The sequence shown here is derived from an EMBL/GenBank/DDBJ whole genome shotgun (WGS) entry which is preliminary data.</text>
</comment>
<reference evidence="1" key="1">
    <citation type="submission" date="2022-07" db="EMBL/GenBank/DDBJ databases">
        <title>Genome analysis of Parmales, a sister group of diatoms, reveals the evolutionary specialization of diatoms from phago-mixotrophs to photoautotrophs.</title>
        <authorList>
            <person name="Ban H."/>
            <person name="Sato S."/>
            <person name="Yoshikawa S."/>
            <person name="Kazumasa Y."/>
            <person name="Nakamura Y."/>
            <person name="Ichinomiya M."/>
            <person name="Saitoh K."/>
            <person name="Sato N."/>
            <person name="Blanc-Mathieu R."/>
            <person name="Endo H."/>
            <person name="Kuwata A."/>
            <person name="Ogata H."/>
        </authorList>
    </citation>
    <scope>NUCLEOTIDE SEQUENCE</scope>
</reference>
<dbReference type="OrthoDB" id="438164at2759"/>
<gene>
    <name evidence="1" type="ORF">TrRE_jg3758</name>
</gene>
<proteinExistence type="predicted"/>
<protein>
    <recommendedName>
        <fullName evidence="3">JmjC domain-containing protein</fullName>
    </recommendedName>
</protein>
<dbReference type="EMBL" id="BRXZ01003095">
    <property type="protein sequence ID" value="GMH47085.1"/>
    <property type="molecule type" value="Genomic_DNA"/>
</dbReference>
<name>A0A9W6ZAV9_9STRA</name>
<keyword evidence="2" id="KW-1185">Reference proteome</keyword>
<dbReference type="Proteomes" id="UP001165082">
    <property type="component" value="Unassembled WGS sequence"/>
</dbReference>
<evidence type="ECO:0000313" key="1">
    <source>
        <dbReference type="EMBL" id="GMH47085.1"/>
    </source>
</evidence>
<dbReference type="PANTHER" id="PTHR12480">
    <property type="entry name" value="ARGININE DEMETHYLASE AND LYSYL-HYDROXYLASE JMJD"/>
    <property type="match status" value="1"/>
</dbReference>
<dbReference type="Gene3D" id="2.60.120.650">
    <property type="entry name" value="Cupin"/>
    <property type="match status" value="1"/>
</dbReference>
<dbReference type="AlphaFoldDB" id="A0A9W6ZAV9"/>
<evidence type="ECO:0000313" key="2">
    <source>
        <dbReference type="Proteomes" id="UP001165082"/>
    </source>
</evidence>
<sequence length="525" mass="59640">MERRTASHTSERYLFGPSDTCRTHVYMTGSPPHFANDLINRRMCHEGTTVFQQLWMDPELARQNQCIVGATHCEQSMYGLGGSYSGTYFGNQDEDAELSEVVHGQRLMLTYPHTKYEKLKANGAFGKFDDVRNGDVSAAWFISNVLPKLPRKSIPRRCVAEQGDVVYIPRNTVTLTMNLGDTMYSSVGKLKDETRYIPDVEPARSCTIPRYSSESVSPELMPALTKNWTKCFVLTDIVSSWPGTKNWTPKYLAKMGVGPPVLERNNNIFDGTILDGDHKEVERLREDCPRSDFDHVLGRNLHFASDDCGVFHSRRYIIRGEHGRGGALHTDPARDGFWHAHLQGRKRWMFMPESRVDWLKVTHQYEPEKILAREFFEEWAPLLRSFTDVDECDIEEGETVVCPHDVWHNVLHLSPHTASCSEQLLYDSNTVKMIGFSASHGLEDKAQTGPMGFVTAVRCKALLYDDDKAALFEAACRNKNVTDLFTDVCREACPNERFVEMCEKLCGSEEYKGIIPTILQPLLGF</sequence>
<dbReference type="InterPro" id="IPR050910">
    <property type="entry name" value="JMJD6_ArgDemeth/LysHydrox"/>
</dbReference>
<dbReference type="SUPFAM" id="SSF51197">
    <property type="entry name" value="Clavaminate synthase-like"/>
    <property type="match status" value="1"/>
</dbReference>
<evidence type="ECO:0008006" key="3">
    <source>
        <dbReference type="Google" id="ProtNLM"/>
    </source>
</evidence>
<organism evidence="1 2">
    <name type="scientific">Triparma retinervis</name>
    <dbReference type="NCBI Taxonomy" id="2557542"/>
    <lineage>
        <taxon>Eukaryota</taxon>
        <taxon>Sar</taxon>
        <taxon>Stramenopiles</taxon>
        <taxon>Ochrophyta</taxon>
        <taxon>Bolidophyceae</taxon>
        <taxon>Parmales</taxon>
        <taxon>Triparmaceae</taxon>
        <taxon>Triparma</taxon>
    </lineage>
</organism>
<accession>A0A9W6ZAV9</accession>